<reference evidence="2 3" key="1">
    <citation type="submission" date="2024-09" db="EMBL/GenBank/DDBJ databases">
        <authorList>
            <person name="Sun Q."/>
            <person name="Mori K."/>
        </authorList>
    </citation>
    <scope>NUCLEOTIDE SEQUENCE [LARGE SCALE GENOMIC DNA]</scope>
    <source>
        <strain evidence="2 3">NCAIM B.02604</strain>
    </source>
</reference>
<feature type="domain" description="AB hydrolase-1" evidence="1">
    <location>
        <begin position="18"/>
        <end position="242"/>
    </location>
</feature>
<dbReference type="RefSeq" id="WP_377458829.1">
    <property type="nucleotide sequence ID" value="NZ_JBHLUB010000028.1"/>
</dbReference>
<name>A0ABV6PA50_9MICC</name>
<accession>A0ABV6PA50</accession>
<evidence type="ECO:0000313" key="3">
    <source>
        <dbReference type="Proteomes" id="UP001589862"/>
    </source>
</evidence>
<gene>
    <name evidence="2" type="ORF">ACFFFR_06310</name>
</gene>
<dbReference type="Proteomes" id="UP001589862">
    <property type="component" value="Unassembled WGS sequence"/>
</dbReference>
<dbReference type="SUPFAM" id="SSF53474">
    <property type="entry name" value="alpha/beta-Hydrolases"/>
    <property type="match status" value="1"/>
</dbReference>
<dbReference type="Gene3D" id="3.40.50.1820">
    <property type="entry name" value="alpha/beta hydrolase"/>
    <property type="match status" value="1"/>
</dbReference>
<evidence type="ECO:0000259" key="1">
    <source>
        <dbReference type="Pfam" id="PF12697"/>
    </source>
</evidence>
<dbReference type="InterPro" id="IPR029058">
    <property type="entry name" value="AB_hydrolase_fold"/>
</dbReference>
<dbReference type="GO" id="GO:0016787">
    <property type="term" value="F:hydrolase activity"/>
    <property type="evidence" value="ECO:0007669"/>
    <property type="project" value="UniProtKB-KW"/>
</dbReference>
<dbReference type="Pfam" id="PF12697">
    <property type="entry name" value="Abhydrolase_6"/>
    <property type="match status" value="1"/>
</dbReference>
<protein>
    <submittedName>
        <fullName evidence="2">Alpha/beta fold hydrolase</fullName>
    </submittedName>
</protein>
<dbReference type="EMBL" id="JBHLUB010000028">
    <property type="protein sequence ID" value="MFC0581994.1"/>
    <property type="molecule type" value="Genomic_DNA"/>
</dbReference>
<comment type="caution">
    <text evidence="2">The sequence shown here is derived from an EMBL/GenBank/DDBJ whole genome shotgun (WGS) entry which is preliminary data.</text>
</comment>
<dbReference type="InterPro" id="IPR050266">
    <property type="entry name" value="AB_hydrolase_sf"/>
</dbReference>
<sequence>MVSTNPEVVPQANEGKPLVFLHGVGLDRSMWREVELGIKNPTLSLDLPGHGNQPPLTLSSSLEELAKDVKARIPYDNYYLVGFSLGALVAQQIASSSDNGVCGLVSVSSVCNRTESEKTAVRERLATAERDFESSIEASIDRWYPQGSSVAPSIVEATRETLRRNNVESFLHAYRVFATGDAEVFNQLSQIKVPVLAVTGEQDPGSSPAMTHRLVAALPNAEAVIVPNARHMFPVTHPNVLIELVESFISKVESTP</sequence>
<keyword evidence="2" id="KW-0378">Hydrolase</keyword>
<organism evidence="2 3">
    <name type="scientific">Micrococcoides hystricis</name>
    <dbReference type="NCBI Taxonomy" id="1572761"/>
    <lineage>
        <taxon>Bacteria</taxon>
        <taxon>Bacillati</taxon>
        <taxon>Actinomycetota</taxon>
        <taxon>Actinomycetes</taxon>
        <taxon>Micrococcales</taxon>
        <taxon>Micrococcaceae</taxon>
        <taxon>Micrococcoides</taxon>
    </lineage>
</organism>
<evidence type="ECO:0000313" key="2">
    <source>
        <dbReference type="EMBL" id="MFC0581994.1"/>
    </source>
</evidence>
<dbReference type="PANTHER" id="PTHR43798">
    <property type="entry name" value="MONOACYLGLYCEROL LIPASE"/>
    <property type="match status" value="1"/>
</dbReference>
<keyword evidence="3" id="KW-1185">Reference proteome</keyword>
<dbReference type="InterPro" id="IPR000073">
    <property type="entry name" value="AB_hydrolase_1"/>
</dbReference>
<proteinExistence type="predicted"/>